<accession>A0A6N1V909</accession>
<keyword evidence="8 9" id="KW-0131">Cell cycle</keyword>
<gene>
    <name evidence="9" type="primary">ftsQ</name>
    <name evidence="11" type="ORF">HTY61_01365</name>
</gene>
<dbReference type="Gene3D" id="3.40.50.11690">
    <property type="entry name" value="Cell division protein FtsQ/DivIB"/>
    <property type="match status" value="1"/>
</dbReference>
<comment type="similarity">
    <text evidence="9">Belongs to the FtsQ/DivIB family. FtsQ subfamily.</text>
</comment>
<dbReference type="KEGG" id="orm:HTY61_01365"/>
<evidence type="ECO:0000256" key="1">
    <source>
        <dbReference type="ARBA" id="ARBA00004370"/>
    </source>
</evidence>
<dbReference type="InterPro" id="IPR034746">
    <property type="entry name" value="POTRA"/>
</dbReference>
<sequence>MFALNATSSRKARIAFAARDGENGRVLPRFLRRPARFFAKVFDGEIVIPRFVEPVGLVGIFAATALYGSVVSGQFGGAAERVTAALGFAVNEVEVSGHRNTSEVAVFEALGLDEFTSLISLDAAEARKALESLPWVETATVRKVYPGKLEIGLEERRAFAIWQTGETLSLIERDGRVIGAYGGAGFASLPLVVGPGAATAAAPFMEMLSRYPRFASQVKALIHVGERRWDVRLANGITVKLPAEAPEKAVERLMAMDEQTQILSRDIASVDLRLEDRTTVALTENAMLRRAAALEARAKAIKASKRSSI</sequence>
<keyword evidence="2 9" id="KW-1003">Cell membrane</keyword>
<evidence type="ECO:0000259" key="10">
    <source>
        <dbReference type="PROSITE" id="PS51779"/>
    </source>
</evidence>
<comment type="subcellular location">
    <subcellularLocation>
        <location evidence="9">Cell inner membrane</location>
        <topology evidence="9">Single-pass type II membrane protein</topology>
    </subcellularLocation>
    <subcellularLocation>
        <location evidence="1">Membrane</location>
    </subcellularLocation>
    <text evidence="9">Localizes to the division septum.</text>
</comment>
<dbReference type="InterPro" id="IPR026579">
    <property type="entry name" value="FtsQ"/>
</dbReference>
<dbReference type="GO" id="GO:0090529">
    <property type="term" value="P:cell septum assembly"/>
    <property type="evidence" value="ECO:0007669"/>
    <property type="project" value="InterPro"/>
</dbReference>
<evidence type="ECO:0000256" key="2">
    <source>
        <dbReference type="ARBA" id="ARBA00022475"/>
    </source>
</evidence>
<dbReference type="InterPro" id="IPR005548">
    <property type="entry name" value="Cell_div_FtsQ/DivIB_C"/>
</dbReference>
<dbReference type="GO" id="GO:0005886">
    <property type="term" value="C:plasma membrane"/>
    <property type="evidence" value="ECO:0007669"/>
    <property type="project" value="UniProtKB-SubCell"/>
</dbReference>
<evidence type="ECO:0000256" key="4">
    <source>
        <dbReference type="ARBA" id="ARBA00022618"/>
    </source>
</evidence>
<dbReference type="Proteomes" id="UP000509367">
    <property type="component" value="Chromosome"/>
</dbReference>
<feature type="domain" description="POTRA" evidence="10">
    <location>
        <begin position="88"/>
        <end position="156"/>
    </location>
</feature>
<dbReference type="EMBL" id="CP054836">
    <property type="protein sequence ID" value="QKV17208.1"/>
    <property type="molecule type" value="Genomic_DNA"/>
</dbReference>
<dbReference type="PANTHER" id="PTHR35851:SF1">
    <property type="entry name" value="CELL DIVISION PROTEIN FTSQ"/>
    <property type="match status" value="1"/>
</dbReference>
<dbReference type="InterPro" id="IPR045335">
    <property type="entry name" value="FtsQ_C_sf"/>
</dbReference>
<dbReference type="PANTHER" id="PTHR35851">
    <property type="entry name" value="CELL DIVISION PROTEIN FTSQ"/>
    <property type="match status" value="1"/>
</dbReference>
<evidence type="ECO:0000256" key="6">
    <source>
        <dbReference type="ARBA" id="ARBA00022989"/>
    </source>
</evidence>
<evidence type="ECO:0000313" key="12">
    <source>
        <dbReference type="Proteomes" id="UP000509367"/>
    </source>
</evidence>
<evidence type="ECO:0000256" key="5">
    <source>
        <dbReference type="ARBA" id="ARBA00022692"/>
    </source>
</evidence>
<keyword evidence="5 9" id="KW-0812">Transmembrane</keyword>
<dbReference type="HAMAP" id="MF_00911">
    <property type="entry name" value="FtsQ_subfam"/>
    <property type="match status" value="1"/>
</dbReference>
<keyword evidence="4 9" id="KW-0132">Cell division</keyword>
<evidence type="ECO:0000256" key="7">
    <source>
        <dbReference type="ARBA" id="ARBA00023136"/>
    </source>
</evidence>
<keyword evidence="12" id="KW-1185">Reference proteome</keyword>
<dbReference type="PROSITE" id="PS51779">
    <property type="entry name" value="POTRA"/>
    <property type="match status" value="1"/>
</dbReference>
<dbReference type="GO" id="GO:0032153">
    <property type="term" value="C:cell division site"/>
    <property type="evidence" value="ECO:0007669"/>
    <property type="project" value="UniProtKB-UniRule"/>
</dbReference>
<evidence type="ECO:0000256" key="3">
    <source>
        <dbReference type="ARBA" id="ARBA00022519"/>
    </source>
</evidence>
<keyword evidence="3 9" id="KW-0997">Cell inner membrane</keyword>
<dbReference type="AlphaFoldDB" id="A0A6N1V909"/>
<dbReference type="GO" id="GO:0043093">
    <property type="term" value="P:FtsZ-dependent cytokinesis"/>
    <property type="evidence" value="ECO:0007669"/>
    <property type="project" value="UniProtKB-UniRule"/>
</dbReference>
<evidence type="ECO:0000256" key="9">
    <source>
        <dbReference type="HAMAP-Rule" id="MF_00911"/>
    </source>
</evidence>
<protein>
    <recommendedName>
        <fullName evidence="9">Cell division protein FtsQ</fullName>
    </recommendedName>
</protein>
<dbReference type="InterPro" id="IPR013685">
    <property type="entry name" value="POTRA_FtsQ_type"/>
</dbReference>
<proteinExistence type="inferred from homology"/>
<evidence type="ECO:0000256" key="8">
    <source>
        <dbReference type="ARBA" id="ARBA00023306"/>
    </source>
</evidence>
<evidence type="ECO:0000313" key="11">
    <source>
        <dbReference type="EMBL" id="QKV17208.1"/>
    </source>
</evidence>
<dbReference type="RefSeq" id="WP_175275104.1">
    <property type="nucleotide sequence ID" value="NZ_CP054836.1"/>
</dbReference>
<name>A0A6N1V909_9HYPH</name>
<organism evidence="11 12">
    <name type="scientific">Oricola thermophila</name>
    <dbReference type="NCBI Taxonomy" id="2742145"/>
    <lineage>
        <taxon>Bacteria</taxon>
        <taxon>Pseudomonadati</taxon>
        <taxon>Pseudomonadota</taxon>
        <taxon>Alphaproteobacteria</taxon>
        <taxon>Hyphomicrobiales</taxon>
        <taxon>Ahrensiaceae</taxon>
        <taxon>Oricola</taxon>
    </lineage>
</organism>
<dbReference type="Gene3D" id="3.10.20.310">
    <property type="entry name" value="membrane protein fhac"/>
    <property type="match status" value="1"/>
</dbReference>
<reference evidence="11 12" key="1">
    <citation type="submission" date="2020-06" db="EMBL/GenBank/DDBJ databases">
        <title>Oricola thermophila sp. nov. isolated from a tidal sediments.</title>
        <authorList>
            <person name="Kwon K.K."/>
            <person name="Yang S.-H."/>
            <person name="Park M.-J."/>
        </authorList>
    </citation>
    <scope>NUCLEOTIDE SEQUENCE [LARGE SCALE GENOMIC DNA]</scope>
    <source>
        <strain evidence="11 12">MEBiC13590</strain>
    </source>
</reference>
<keyword evidence="6 9" id="KW-1133">Transmembrane helix</keyword>
<dbReference type="Pfam" id="PF03799">
    <property type="entry name" value="FtsQ_DivIB_C"/>
    <property type="match status" value="1"/>
</dbReference>
<comment type="function">
    <text evidence="9">Essential cell division protein.</text>
</comment>
<keyword evidence="7 9" id="KW-0472">Membrane</keyword>
<dbReference type="Pfam" id="PF08478">
    <property type="entry name" value="POTRA_1"/>
    <property type="match status" value="1"/>
</dbReference>